<reference evidence="1 2" key="1">
    <citation type="submission" date="2022-09" db="EMBL/GenBank/DDBJ databases">
        <title>New species of Phenylobacterium.</title>
        <authorList>
            <person name="Mieszkin S."/>
        </authorList>
    </citation>
    <scope>NUCLEOTIDE SEQUENCE [LARGE SCALE GENOMIC DNA]</scope>
    <source>
        <strain evidence="1 2">HK31-G</strain>
    </source>
</reference>
<dbReference type="RefSeq" id="WP_377370695.1">
    <property type="nucleotide sequence ID" value="NZ_JAOTJD010000029.1"/>
</dbReference>
<dbReference type="Proteomes" id="UP001598130">
    <property type="component" value="Unassembled WGS sequence"/>
</dbReference>
<gene>
    <name evidence="1" type="ORF">OCL97_14785</name>
</gene>
<evidence type="ECO:0000313" key="1">
    <source>
        <dbReference type="EMBL" id="MFD3265221.1"/>
    </source>
</evidence>
<comment type="caution">
    <text evidence="1">The sequence shown here is derived from an EMBL/GenBank/DDBJ whole genome shotgun (WGS) entry which is preliminary data.</text>
</comment>
<accession>A0ABW6CU45</accession>
<name>A0ABW6CU45_9CAUL</name>
<organism evidence="1 2">
    <name type="scientific">Phenylobacterium ferrooxidans</name>
    <dbReference type="NCBI Taxonomy" id="2982689"/>
    <lineage>
        <taxon>Bacteria</taxon>
        <taxon>Pseudomonadati</taxon>
        <taxon>Pseudomonadota</taxon>
        <taxon>Alphaproteobacteria</taxon>
        <taxon>Caulobacterales</taxon>
        <taxon>Caulobacteraceae</taxon>
        <taxon>Phenylobacterium</taxon>
    </lineage>
</organism>
<protein>
    <submittedName>
        <fullName evidence="1">Uncharacterized protein</fullName>
    </submittedName>
</protein>
<evidence type="ECO:0000313" key="2">
    <source>
        <dbReference type="Proteomes" id="UP001598130"/>
    </source>
</evidence>
<sequence length="67" mass="7624">MQPETREALLRKICVEWGFCLGPDDAQRIVDMPKIDAEAFATAVLAAERMTEHGDWKRQLMQAFESA</sequence>
<proteinExistence type="predicted"/>
<keyword evidence="2" id="KW-1185">Reference proteome</keyword>
<dbReference type="EMBL" id="JAOTJD010000029">
    <property type="protein sequence ID" value="MFD3265221.1"/>
    <property type="molecule type" value="Genomic_DNA"/>
</dbReference>